<accession>A0A162WFA5</accession>
<dbReference type="VEuPathDB" id="FungiDB:PHYBLDRAFT_174788"/>
<dbReference type="RefSeq" id="XP_018284795.1">
    <property type="nucleotide sequence ID" value="XM_018437339.1"/>
</dbReference>
<keyword evidence="3" id="KW-1185">Reference proteome</keyword>
<feature type="compositionally biased region" description="Low complexity" evidence="1">
    <location>
        <begin position="139"/>
        <end position="156"/>
    </location>
</feature>
<reference evidence="3" key="1">
    <citation type="submission" date="2015-06" db="EMBL/GenBank/DDBJ databases">
        <title>Expansion of signal transduction pathways in fungi by whole-genome duplication.</title>
        <authorList>
            <consortium name="DOE Joint Genome Institute"/>
            <person name="Corrochano L.M."/>
            <person name="Kuo A."/>
            <person name="Marcet-Houben M."/>
            <person name="Polaino S."/>
            <person name="Salamov A."/>
            <person name="Villalobos J.M."/>
            <person name="Alvarez M.I."/>
            <person name="Avalos J."/>
            <person name="Benito E.P."/>
            <person name="Benoit I."/>
            <person name="Burger G."/>
            <person name="Camino L.P."/>
            <person name="Canovas D."/>
            <person name="Cerda-Olmedo E."/>
            <person name="Cheng J.-F."/>
            <person name="Dominguez A."/>
            <person name="Elias M."/>
            <person name="Eslava A.P."/>
            <person name="Glaser F."/>
            <person name="Grimwood J."/>
            <person name="Gutierrez G."/>
            <person name="Heitman J."/>
            <person name="Henrissat B."/>
            <person name="Iturriaga E.A."/>
            <person name="Lang B.F."/>
            <person name="Lavin J.L."/>
            <person name="Lee S."/>
            <person name="Li W."/>
            <person name="Lindquist E."/>
            <person name="Lopez-Garcia S."/>
            <person name="Luque E.M."/>
            <person name="Marcos A.T."/>
            <person name="Martin J."/>
            <person name="McCluskey K."/>
            <person name="Medina H.R."/>
            <person name="Miralles-Duran A."/>
            <person name="Miyazaki A."/>
            <person name="Munoz-Torres E."/>
            <person name="Oguiza J.A."/>
            <person name="Ohm R."/>
            <person name="Olmedo M."/>
            <person name="Orejas M."/>
            <person name="Ortiz-Castellanos L."/>
            <person name="Pisabarro A.G."/>
            <person name="Rodriguez-Romero J."/>
            <person name="Ruiz-Herrera J."/>
            <person name="Ruiz-Vazquez R."/>
            <person name="Sanz C."/>
            <person name="Schackwitz W."/>
            <person name="Schmutz J."/>
            <person name="Shahriari M."/>
            <person name="Shelest E."/>
            <person name="Silva-Franco F."/>
            <person name="Soanes D."/>
            <person name="Syed K."/>
            <person name="Tagua V.G."/>
            <person name="Talbot N.J."/>
            <person name="Thon M."/>
            <person name="De vries R.P."/>
            <person name="Wiebenga A."/>
            <person name="Yadav J.S."/>
            <person name="Braun E.L."/>
            <person name="Baker S."/>
            <person name="Garre V."/>
            <person name="Horwitz B."/>
            <person name="Torres-Martinez S."/>
            <person name="Idnurm A."/>
            <person name="Herrera-Estrella A."/>
            <person name="Gabaldon T."/>
            <person name="Grigoriev I.V."/>
        </authorList>
    </citation>
    <scope>NUCLEOTIDE SEQUENCE [LARGE SCALE GENOMIC DNA]</scope>
    <source>
        <strain evidence="3">NRRL 1555(-)</strain>
    </source>
</reference>
<organism evidence="2 3">
    <name type="scientific">Phycomyces blakesleeanus (strain ATCC 8743b / DSM 1359 / FGSC 10004 / NBRC 33097 / NRRL 1555)</name>
    <dbReference type="NCBI Taxonomy" id="763407"/>
    <lineage>
        <taxon>Eukaryota</taxon>
        <taxon>Fungi</taxon>
        <taxon>Fungi incertae sedis</taxon>
        <taxon>Mucoromycota</taxon>
        <taxon>Mucoromycotina</taxon>
        <taxon>Mucoromycetes</taxon>
        <taxon>Mucorales</taxon>
        <taxon>Phycomycetaceae</taxon>
        <taxon>Phycomyces</taxon>
    </lineage>
</organism>
<evidence type="ECO:0000313" key="3">
    <source>
        <dbReference type="Proteomes" id="UP000077315"/>
    </source>
</evidence>
<proteinExistence type="predicted"/>
<dbReference type="EMBL" id="KV441000">
    <property type="protein sequence ID" value="OAD66755.1"/>
    <property type="molecule type" value="Genomic_DNA"/>
</dbReference>
<dbReference type="Proteomes" id="UP000077315">
    <property type="component" value="Unassembled WGS sequence"/>
</dbReference>
<evidence type="ECO:0000256" key="1">
    <source>
        <dbReference type="SAM" id="MobiDB-lite"/>
    </source>
</evidence>
<sequence length="210" mass="23209">MAPPPSLLPYWVDRCASPSMWWTIWPTIIRFDSCATISKPTSCAPSPVRAMGHVQLTRLSHCYHHVIGPANLLAYVKTSVEVCSGQLCAIATGVVQFDKQRHGVIKLANLSTTTFQVQNGSLLATVEIMGSINAISIKNDNNTSSTPASTTTPGDPFDLKDMSVDADLDENHKLTWLQPRYNITLTRTIIYQSPAHLIECQRLRLTKLMT</sequence>
<dbReference type="AlphaFoldDB" id="A0A162WFA5"/>
<dbReference type="GeneID" id="28998245"/>
<protein>
    <submittedName>
        <fullName evidence="2">Uncharacterized protein</fullName>
    </submittedName>
</protein>
<gene>
    <name evidence="2" type="ORF">PHYBLDRAFT_174788</name>
</gene>
<name>A0A162WFA5_PHYB8</name>
<feature type="region of interest" description="Disordered" evidence="1">
    <location>
        <begin position="139"/>
        <end position="158"/>
    </location>
</feature>
<evidence type="ECO:0000313" key="2">
    <source>
        <dbReference type="EMBL" id="OAD66755.1"/>
    </source>
</evidence>
<dbReference type="InParanoid" id="A0A162WFA5"/>